<keyword evidence="4" id="KW-0862">Zinc</keyword>
<feature type="non-terminal residue" evidence="8">
    <location>
        <position position="165"/>
    </location>
</feature>
<dbReference type="Proteomes" id="UP000694941">
    <property type="component" value="Unplaced"/>
</dbReference>
<evidence type="ECO:0000313" key="7">
    <source>
        <dbReference type="Proteomes" id="UP000694941"/>
    </source>
</evidence>
<evidence type="ECO:0000313" key="8">
    <source>
        <dbReference type="RefSeq" id="XP_022248674.1"/>
    </source>
</evidence>
<dbReference type="InterPro" id="IPR000834">
    <property type="entry name" value="Peptidase_M14"/>
</dbReference>
<keyword evidence="7" id="KW-1185">Reference proteome</keyword>
<feature type="domain" description="Peptidase M14" evidence="6">
    <location>
        <begin position="33"/>
        <end position="165"/>
    </location>
</feature>
<reference evidence="8" key="1">
    <citation type="submission" date="2025-08" db="UniProtKB">
        <authorList>
            <consortium name="RefSeq"/>
        </authorList>
    </citation>
    <scope>IDENTIFICATION</scope>
    <source>
        <tissue evidence="8">Muscle</tissue>
    </source>
</reference>
<dbReference type="PANTHER" id="PTHR11705">
    <property type="entry name" value="PROTEASE FAMILY M14 CARBOXYPEPTIDASE A,B"/>
    <property type="match status" value="1"/>
</dbReference>
<organism evidence="7 8">
    <name type="scientific">Limulus polyphemus</name>
    <name type="common">Atlantic horseshoe crab</name>
    <dbReference type="NCBI Taxonomy" id="6850"/>
    <lineage>
        <taxon>Eukaryota</taxon>
        <taxon>Metazoa</taxon>
        <taxon>Ecdysozoa</taxon>
        <taxon>Arthropoda</taxon>
        <taxon>Chelicerata</taxon>
        <taxon>Merostomata</taxon>
        <taxon>Xiphosura</taxon>
        <taxon>Limulidae</taxon>
        <taxon>Limulus</taxon>
    </lineage>
</organism>
<protein>
    <submittedName>
        <fullName evidence="8">Carboxypeptidase B-like</fullName>
    </submittedName>
</protein>
<comment type="caution">
    <text evidence="5">Lacks conserved residue(s) required for the propagation of feature annotation.</text>
</comment>
<evidence type="ECO:0000256" key="3">
    <source>
        <dbReference type="ARBA" id="ARBA00022723"/>
    </source>
</evidence>
<evidence type="ECO:0000256" key="4">
    <source>
        <dbReference type="ARBA" id="ARBA00022833"/>
    </source>
</evidence>
<gene>
    <name evidence="8" type="primary">LOC106465142</name>
</gene>
<dbReference type="SMART" id="SM00631">
    <property type="entry name" value="Zn_pept"/>
    <property type="match status" value="1"/>
</dbReference>
<dbReference type="Pfam" id="PF00246">
    <property type="entry name" value="Peptidase_M14"/>
    <property type="match status" value="1"/>
</dbReference>
<dbReference type="InterPro" id="IPR057246">
    <property type="entry name" value="CARBOXYPEPT_ZN_1"/>
</dbReference>
<evidence type="ECO:0000259" key="6">
    <source>
        <dbReference type="PROSITE" id="PS52035"/>
    </source>
</evidence>
<dbReference type="PROSITE" id="PS00132">
    <property type="entry name" value="CARBOXYPEPT_ZN_1"/>
    <property type="match status" value="1"/>
</dbReference>
<dbReference type="PROSITE" id="PS52035">
    <property type="entry name" value="PEPTIDASE_M14"/>
    <property type="match status" value="1"/>
</dbReference>
<evidence type="ECO:0000256" key="1">
    <source>
        <dbReference type="ARBA" id="ARBA00001947"/>
    </source>
</evidence>
<proteinExistence type="inferred from homology"/>
<evidence type="ECO:0000256" key="2">
    <source>
        <dbReference type="ARBA" id="ARBA00005988"/>
    </source>
</evidence>
<comment type="similarity">
    <text evidence="2 5">Belongs to the peptidase M14 family.</text>
</comment>
<dbReference type="GeneID" id="106465142"/>
<name>A0ABM1SYG8_LIMPO</name>
<dbReference type="SUPFAM" id="SSF53187">
    <property type="entry name" value="Zn-dependent exopeptidases"/>
    <property type="match status" value="1"/>
</dbReference>
<comment type="cofactor">
    <cofactor evidence="1">
        <name>Zn(2+)</name>
        <dbReference type="ChEBI" id="CHEBI:29105"/>
    </cofactor>
</comment>
<accession>A0ABM1SYG8</accession>
<keyword evidence="3" id="KW-0479">Metal-binding</keyword>
<dbReference type="RefSeq" id="XP_022248674.1">
    <property type="nucleotide sequence ID" value="XM_022392966.1"/>
</dbReference>
<evidence type="ECO:0000256" key="5">
    <source>
        <dbReference type="PROSITE-ProRule" id="PRU01379"/>
    </source>
</evidence>
<sequence length="165" mass="19037">MASHVGCSSCIGYKVLRLFPTKQQQVEVLKNLAEAYDPEIHEYMKYLASEYPKLASTFSIGKSFEGRDLLVLKITTYKSSKKPIIWIDGGTHAREWITPSSALYIATKLLNDYEIDANVTKLMNPDGYEYSHTTDRMWRKTRSWTISLLGCRGVDPNRNWSFKWN</sequence>
<dbReference type="PRINTS" id="PR00765">
    <property type="entry name" value="CRBOXYPTASEA"/>
</dbReference>
<dbReference type="PANTHER" id="PTHR11705:SF91">
    <property type="entry name" value="FI01817P-RELATED"/>
    <property type="match status" value="1"/>
</dbReference>
<dbReference type="Gene3D" id="3.40.630.10">
    <property type="entry name" value="Zn peptidases"/>
    <property type="match status" value="1"/>
</dbReference>